<evidence type="ECO:0000256" key="1">
    <source>
        <dbReference type="ARBA" id="ARBA00038283"/>
    </source>
</evidence>
<dbReference type="RefSeq" id="WP_381535147.1">
    <property type="nucleotide sequence ID" value="NZ_JBHUGI010000001.1"/>
</dbReference>
<sequence>MNDIKLSKDFLVTLHNDLVQARFSDALSLNEQKILFAVLSNIQPPEFDIDENGKRVIKKPIKEIEPFRVPIKDFTEWLEFKDPNYSAFKNTIKKLMKKIIEIQQEDGSWEMFQWVTKSSYIAKEGVAEIKLSPELYPYLLNLENNFTTTKLNILLSFKSIYSSRLYQLVKKWEKIGSWKVEVEELKNLLGVPVLKEVNGKKEFKLAQYGHFKQRALEVSLKEVNEHSEFDVKMIEHKTVRKITSLSFIIKRKNTKSNTEPGNSPKSSQVRLEGQAESDMQKGKERFGMYAESFKKAYGSKDRKYFNRLTGENVLFDDDERVKAIILNNIFESIGNDACYAIEELLLKIINVGSFDISREIHTLFEYTRNAETINNPEAFIISKLKSLVENVLKGKTGIEIKDIINIRKQQKVERLPDWWFEGEKSKREIERKQQIQFELGRLGDSNLALKDAEIIELMISLNTGKEDKEIDQKFDNHMAENYQEYKRLKGMGILERLMEEKKEELQSLGYLNSNGKISEDIVMKIYQGELEVPA</sequence>
<dbReference type="InterPro" id="IPR036388">
    <property type="entry name" value="WH-like_DNA-bd_sf"/>
</dbReference>
<feature type="domain" description="Initiator Rep protein WH1" evidence="3">
    <location>
        <begin position="12"/>
        <end position="170"/>
    </location>
</feature>
<organism evidence="4 5">
    <name type="scientific">Sporosarcina siberiensis</name>
    <dbReference type="NCBI Taxonomy" id="1365606"/>
    <lineage>
        <taxon>Bacteria</taxon>
        <taxon>Bacillati</taxon>
        <taxon>Bacillota</taxon>
        <taxon>Bacilli</taxon>
        <taxon>Bacillales</taxon>
        <taxon>Caryophanaceae</taxon>
        <taxon>Sporosarcina</taxon>
    </lineage>
</organism>
<name>A0ABW4SAK8_9BACL</name>
<dbReference type="Pfam" id="PF21205">
    <property type="entry name" value="Rep3_C"/>
    <property type="match status" value="1"/>
</dbReference>
<feature type="compositionally biased region" description="Polar residues" evidence="2">
    <location>
        <begin position="255"/>
        <end position="269"/>
    </location>
</feature>
<evidence type="ECO:0000313" key="5">
    <source>
        <dbReference type="Proteomes" id="UP001597218"/>
    </source>
</evidence>
<dbReference type="Proteomes" id="UP001597218">
    <property type="component" value="Unassembled WGS sequence"/>
</dbReference>
<accession>A0ABW4SAK8</accession>
<evidence type="ECO:0000313" key="4">
    <source>
        <dbReference type="EMBL" id="MFD1926497.1"/>
    </source>
</evidence>
<evidence type="ECO:0000259" key="3">
    <source>
        <dbReference type="Pfam" id="PF01051"/>
    </source>
</evidence>
<dbReference type="EMBL" id="JBHUGI010000001">
    <property type="protein sequence ID" value="MFD1926497.1"/>
    <property type="molecule type" value="Genomic_DNA"/>
</dbReference>
<comment type="similarity">
    <text evidence="1">Belongs to the initiator RepB protein family.</text>
</comment>
<reference evidence="5" key="1">
    <citation type="journal article" date="2019" name="Int. J. Syst. Evol. Microbiol.">
        <title>The Global Catalogue of Microorganisms (GCM) 10K type strain sequencing project: providing services to taxonomists for standard genome sequencing and annotation.</title>
        <authorList>
            <consortium name="The Broad Institute Genomics Platform"/>
            <consortium name="The Broad Institute Genome Sequencing Center for Infectious Disease"/>
            <person name="Wu L."/>
            <person name="Ma J."/>
        </authorList>
    </citation>
    <scope>NUCLEOTIDE SEQUENCE [LARGE SCALE GENOMIC DNA]</scope>
    <source>
        <strain evidence="5">CGMCC 4.7177</strain>
    </source>
</reference>
<dbReference type="InterPro" id="IPR000525">
    <property type="entry name" value="Initiator_Rep_WH1"/>
</dbReference>
<comment type="caution">
    <text evidence="4">The sequence shown here is derived from an EMBL/GenBank/DDBJ whole genome shotgun (WGS) entry which is preliminary data.</text>
</comment>
<dbReference type="Gene3D" id="1.10.10.10">
    <property type="entry name" value="Winged helix-like DNA-binding domain superfamily/Winged helix DNA-binding domain"/>
    <property type="match status" value="2"/>
</dbReference>
<keyword evidence="5" id="KW-1185">Reference proteome</keyword>
<protein>
    <submittedName>
        <fullName evidence="4">Replication initiation protein</fullName>
    </submittedName>
</protein>
<evidence type="ECO:0000256" key="2">
    <source>
        <dbReference type="SAM" id="MobiDB-lite"/>
    </source>
</evidence>
<gene>
    <name evidence="4" type="ORF">ACFSFY_00220</name>
</gene>
<dbReference type="InterPro" id="IPR036390">
    <property type="entry name" value="WH_DNA-bd_sf"/>
</dbReference>
<dbReference type="SUPFAM" id="SSF46785">
    <property type="entry name" value="Winged helix' DNA-binding domain"/>
    <property type="match status" value="2"/>
</dbReference>
<proteinExistence type="inferred from homology"/>
<feature type="region of interest" description="Disordered" evidence="2">
    <location>
        <begin position="253"/>
        <end position="282"/>
    </location>
</feature>
<dbReference type="Pfam" id="PF01051">
    <property type="entry name" value="Rep3_N"/>
    <property type="match status" value="1"/>
</dbReference>